<evidence type="ECO:0000256" key="8">
    <source>
        <dbReference type="RuleBase" id="RU000304"/>
    </source>
</evidence>
<organism evidence="11 12">
    <name type="scientific">Mucor saturninus</name>
    <dbReference type="NCBI Taxonomy" id="64648"/>
    <lineage>
        <taxon>Eukaryota</taxon>
        <taxon>Fungi</taxon>
        <taxon>Fungi incertae sedis</taxon>
        <taxon>Mucoromycota</taxon>
        <taxon>Mucoromycotina</taxon>
        <taxon>Mucoromycetes</taxon>
        <taxon>Mucorales</taxon>
        <taxon>Mucorineae</taxon>
        <taxon>Mucoraceae</taxon>
        <taxon>Mucor</taxon>
    </lineage>
</organism>
<dbReference type="AlphaFoldDB" id="A0A8H7R0X2"/>
<keyword evidence="3 9" id="KW-0808">Transferase</keyword>
<evidence type="ECO:0000259" key="10">
    <source>
        <dbReference type="PROSITE" id="PS50011"/>
    </source>
</evidence>
<dbReference type="InterPro" id="IPR017441">
    <property type="entry name" value="Protein_kinase_ATP_BS"/>
</dbReference>
<keyword evidence="2 8" id="KW-0723">Serine/threonine-protein kinase</keyword>
<comment type="activity regulation">
    <text evidence="9">Activated by threonine and tyrosine phosphorylation.</text>
</comment>
<keyword evidence="4 7" id="KW-0547">Nucleotide-binding</keyword>
<dbReference type="GO" id="GO:0004707">
    <property type="term" value="F:MAP kinase activity"/>
    <property type="evidence" value="ECO:0007669"/>
    <property type="project" value="UniProtKB-EC"/>
</dbReference>
<evidence type="ECO:0000256" key="2">
    <source>
        <dbReference type="ARBA" id="ARBA00022527"/>
    </source>
</evidence>
<dbReference type="InterPro" id="IPR003527">
    <property type="entry name" value="MAP_kinase_CS"/>
</dbReference>
<evidence type="ECO:0000256" key="6">
    <source>
        <dbReference type="ARBA" id="ARBA00022840"/>
    </source>
</evidence>
<dbReference type="PROSITE" id="PS01351">
    <property type="entry name" value="MAPK"/>
    <property type="match status" value="1"/>
</dbReference>
<dbReference type="InterPro" id="IPR011009">
    <property type="entry name" value="Kinase-like_dom_sf"/>
</dbReference>
<dbReference type="EC" id="2.7.11.24" evidence="1 9"/>
<keyword evidence="6 7" id="KW-0067">ATP-binding</keyword>
<evidence type="ECO:0000313" key="12">
    <source>
        <dbReference type="Proteomes" id="UP000603453"/>
    </source>
</evidence>
<dbReference type="PROSITE" id="PS00107">
    <property type="entry name" value="PROTEIN_KINASE_ATP"/>
    <property type="match status" value="1"/>
</dbReference>
<dbReference type="Gene3D" id="3.30.200.20">
    <property type="entry name" value="Phosphorylase Kinase, domain 1"/>
    <property type="match status" value="1"/>
</dbReference>
<name>A0A8H7R0X2_9FUNG</name>
<feature type="domain" description="Protein kinase" evidence="10">
    <location>
        <begin position="26"/>
        <end position="319"/>
    </location>
</feature>
<evidence type="ECO:0000256" key="1">
    <source>
        <dbReference type="ARBA" id="ARBA00012411"/>
    </source>
</evidence>
<reference evidence="11" key="1">
    <citation type="submission" date="2020-12" db="EMBL/GenBank/DDBJ databases">
        <title>Metabolic potential, ecology and presence of endohyphal bacteria is reflected in genomic diversity of Mucoromycotina.</title>
        <authorList>
            <person name="Muszewska A."/>
            <person name="Okrasinska A."/>
            <person name="Steczkiewicz K."/>
            <person name="Drgas O."/>
            <person name="Orlowska M."/>
            <person name="Perlinska-Lenart U."/>
            <person name="Aleksandrzak-Piekarczyk T."/>
            <person name="Szatraj K."/>
            <person name="Zielenkiewicz U."/>
            <person name="Pilsyk S."/>
            <person name="Malc E."/>
            <person name="Mieczkowski P."/>
            <person name="Kruszewska J.S."/>
            <person name="Biernat P."/>
            <person name="Pawlowska J."/>
        </authorList>
    </citation>
    <scope>NUCLEOTIDE SEQUENCE</scope>
    <source>
        <strain evidence="11">WA0000017839</strain>
    </source>
</reference>
<dbReference type="OrthoDB" id="192887at2759"/>
<dbReference type="Pfam" id="PF00069">
    <property type="entry name" value="Pkinase"/>
    <property type="match status" value="1"/>
</dbReference>
<dbReference type="SUPFAM" id="SSF56112">
    <property type="entry name" value="Protein kinase-like (PK-like)"/>
    <property type="match status" value="1"/>
</dbReference>
<dbReference type="PROSITE" id="PS50011">
    <property type="entry name" value="PROTEIN_KINASE_DOM"/>
    <property type="match status" value="1"/>
</dbReference>
<proteinExistence type="inferred from homology"/>
<dbReference type="EMBL" id="JAEPRD010000060">
    <property type="protein sequence ID" value="KAG2202469.1"/>
    <property type="molecule type" value="Genomic_DNA"/>
</dbReference>
<feature type="binding site" evidence="7">
    <location>
        <position position="56"/>
    </location>
    <ligand>
        <name>ATP</name>
        <dbReference type="ChEBI" id="CHEBI:30616"/>
    </ligand>
</feature>
<evidence type="ECO:0000256" key="5">
    <source>
        <dbReference type="ARBA" id="ARBA00022777"/>
    </source>
</evidence>
<dbReference type="SMART" id="SM00220">
    <property type="entry name" value="S_TKc"/>
    <property type="match status" value="1"/>
</dbReference>
<dbReference type="Gene3D" id="1.10.510.10">
    <property type="entry name" value="Transferase(Phosphotransferase) domain 1"/>
    <property type="match status" value="1"/>
</dbReference>
<dbReference type="InterPro" id="IPR008271">
    <property type="entry name" value="Ser/Thr_kinase_AS"/>
</dbReference>
<dbReference type="GO" id="GO:0005524">
    <property type="term" value="F:ATP binding"/>
    <property type="evidence" value="ECO:0007669"/>
    <property type="project" value="UniProtKB-UniRule"/>
</dbReference>
<keyword evidence="5 9" id="KW-0418">Kinase</keyword>
<accession>A0A8H7R0X2</accession>
<evidence type="ECO:0000256" key="7">
    <source>
        <dbReference type="PROSITE-ProRule" id="PRU10141"/>
    </source>
</evidence>
<comment type="catalytic activity">
    <reaction evidence="9">
        <text>L-threonyl-[protein] + ATP = O-phospho-L-threonyl-[protein] + ADP + H(+)</text>
        <dbReference type="Rhea" id="RHEA:46608"/>
        <dbReference type="Rhea" id="RHEA-COMP:11060"/>
        <dbReference type="Rhea" id="RHEA-COMP:11605"/>
        <dbReference type="ChEBI" id="CHEBI:15378"/>
        <dbReference type="ChEBI" id="CHEBI:30013"/>
        <dbReference type="ChEBI" id="CHEBI:30616"/>
        <dbReference type="ChEBI" id="CHEBI:61977"/>
        <dbReference type="ChEBI" id="CHEBI:456216"/>
        <dbReference type="EC" id="2.7.11.24"/>
    </reaction>
</comment>
<evidence type="ECO:0000256" key="3">
    <source>
        <dbReference type="ARBA" id="ARBA00022679"/>
    </source>
</evidence>
<dbReference type="CDD" id="cd07834">
    <property type="entry name" value="STKc_MAPK"/>
    <property type="match status" value="1"/>
</dbReference>
<comment type="similarity">
    <text evidence="9">Belongs to the protein kinase superfamily. Ser/Thr protein kinase family. MAP kinase subfamily.</text>
</comment>
<keyword evidence="12" id="KW-1185">Reference proteome</keyword>
<dbReference type="InterPro" id="IPR000719">
    <property type="entry name" value="Prot_kinase_dom"/>
</dbReference>
<gene>
    <name evidence="11" type="ORF">INT47_013085</name>
</gene>
<dbReference type="InterPro" id="IPR050117">
    <property type="entry name" value="MAPK"/>
</dbReference>
<dbReference type="Proteomes" id="UP000603453">
    <property type="component" value="Unassembled WGS sequence"/>
</dbReference>
<comment type="cofactor">
    <cofactor evidence="9">
        <name>Mg(2+)</name>
        <dbReference type="ChEBI" id="CHEBI:18420"/>
    </cofactor>
</comment>
<protein>
    <recommendedName>
        <fullName evidence="1 9">Mitogen-activated protein kinase</fullName>
        <ecNumber evidence="1 9">2.7.11.24</ecNumber>
    </recommendedName>
</protein>
<sequence>MAYANFVTVPISKEEDNETFTVNARYRIIRKVGAGAYGTVCSAFDVQHQQYCAIKKVYRVFDKRLLTKRCLREIKLLRLFNNHPRIIQLFDMDMIHGATEIYLIFGCMDASLHDVIHSKQPLDTVHCQWFLFQLLSGLKYIHEANVIHRDLKPANILVNKDCDLRICDFGMARVFDQTDSACYLTEYVTTRWYRAPEVMISSQNYSTAIDVWSVGCIFAEILERRVLFQGKDHIDQLHKILGVLGLPRDISFWDPSESVLAHIQNLCTTDGLPPPTDPVDFNALFPSCPTEGILLLKALLQLDPMKRPHVAEALKSPFIQSFSDPLEESLLPPPRLPNQYDFERINNDTDLKNAVIDEIESFKHHQSITEHQEPSNTTTQRRYNTTAADTQSYCTTPTQKLNQLPSATMSLLEEHPKPSHYHFSTPLYTQDALVGEPEELGEDENYRYLCNLMNSTPGVPMDSNRTFCEPTHGDIRNNLERALTGTW</sequence>
<dbReference type="FunFam" id="1.10.510.10:FF:000040">
    <property type="entry name" value="Mitogen-activated protein kinase"/>
    <property type="match status" value="1"/>
</dbReference>
<evidence type="ECO:0000256" key="9">
    <source>
        <dbReference type="RuleBase" id="RU361165"/>
    </source>
</evidence>
<keyword evidence="9" id="KW-0460">Magnesium</keyword>
<dbReference type="PANTHER" id="PTHR24055">
    <property type="entry name" value="MITOGEN-ACTIVATED PROTEIN KINASE"/>
    <property type="match status" value="1"/>
</dbReference>
<evidence type="ECO:0000313" key="11">
    <source>
        <dbReference type="EMBL" id="KAG2202469.1"/>
    </source>
</evidence>
<comment type="caution">
    <text evidence="11">The sequence shown here is derived from an EMBL/GenBank/DDBJ whole genome shotgun (WGS) entry which is preliminary data.</text>
</comment>
<evidence type="ECO:0000256" key="4">
    <source>
        <dbReference type="ARBA" id="ARBA00022741"/>
    </source>
</evidence>
<dbReference type="PROSITE" id="PS00108">
    <property type="entry name" value="PROTEIN_KINASE_ST"/>
    <property type="match status" value="1"/>
</dbReference>